<feature type="region of interest" description="Disordered" evidence="1">
    <location>
        <begin position="248"/>
        <end position="303"/>
    </location>
</feature>
<dbReference type="AlphaFoldDB" id="A0AAV8UGM5"/>
<accession>A0AAV8UGM5</accession>
<dbReference type="GO" id="GO:0031625">
    <property type="term" value="F:ubiquitin protein ligase binding"/>
    <property type="evidence" value="ECO:0007669"/>
    <property type="project" value="TreeGrafter"/>
</dbReference>
<dbReference type="PANTHER" id="PTHR13374">
    <property type="entry name" value="DET1 HOMOLOG DE-ETIOLATED-1 HOMOLOG"/>
    <property type="match status" value="1"/>
</dbReference>
<dbReference type="InterPro" id="IPR019138">
    <property type="entry name" value="De-etiolated_protein_1_Det1"/>
</dbReference>
<dbReference type="GO" id="GO:0005634">
    <property type="term" value="C:nucleus"/>
    <property type="evidence" value="ECO:0007669"/>
    <property type="project" value="TreeGrafter"/>
</dbReference>
<dbReference type="Pfam" id="PF09737">
    <property type="entry name" value="Det1"/>
    <property type="match status" value="1"/>
</dbReference>
<evidence type="ECO:0000256" key="1">
    <source>
        <dbReference type="SAM" id="MobiDB-lite"/>
    </source>
</evidence>
<dbReference type="GO" id="GO:0016567">
    <property type="term" value="P:protein ubiquitination"/>
    <property type="evidence" value="ECO:0007669"/>
    <property type="project" value="TreeGrafter"/>
</dbReference>
<evidence type="ECO:0000313" key="3">
    <source>
        <dbReference type="Proteomes" id="UP001157974"/>
    </source>
</evidence>
<name>A0AAV8UGM5_9RHOD</name>
<feature type="compositionally biased region" description="Basic and acidic residues" evidence="1">
    <location>
        <begin position="290"/>
        <end position="299"/>
    </location>
</feature>
<dbReference type="GO" id="GO:1990756">
    <property type="term" value="F:ubiquitin-like ligase-substrate adaptor activity"/>
    <property type="evidence" value="ECO:0007669"/>
    <property type="project" value="TreeGrafter"/>
</dbReference>
<dbReference type="GO" id="GO:0031461">
    <property type="term" value="C:cullin-RING ubiquitin ligase complex"/>
    <property type="evidence" value="ECO:0007669"/>
    <property type="project" value="TreeGrafter"/>
</dbReference>
<organism evidence="2 3">
    <name type="scientific">Rhodosorus marinus</name>
    <dbReference type="NCBI Taxonomy" id="101924"/>
    <lineage>
        <taxon>Eukaryota</taxon>
        <taxon>Rhodophyta</taxon>
        <taxon>Stylonematophyceae</taxon>
        <taxon>Stylonematales</taxon>
        <taxon>Stylonemataceae</taxon>
        <taxon>Rhodosorus</taxon>
    </lineage>
</organism>
<keyword evidence="3" id="KW-1185">Reference proteome</keyword>
<reference evidence="2 3" key="1">
    <citation type="journal article" date="2023" name="Nat. Commun.">
        <title>Origin of minicircular mitochondrial genomes in red algae.</title>
        <authorList>
            <person name="Lee Y."/>
            <person name="Cho C.H."/>
            <person name="Lee Y.M."/>
            <person name="Park S.I."/>
            <person name="Yang J.H."/>
            <person name="West J.A."/>
            <person name="Bhattacharya D."/>
            <person name="Yoon H.S."/>
        </authorList>
    </citation>
    <scope>NUCLEOTIDE SEQUENCE [LARGE SCALE GENOMIC DNA]</scope>
    <source>
        <strain evidence="2 3">CCMP1338</strain>
        <tissue evidence="2">Whole cell</tissue>
    </source>
</reference>
<dbReference type="GO" id="GO:0032436">
    <property type="term" value="P:positive regulation of proteasomal ubiquitin-dependent protein catabolic process"/>
    <property type="evidence" value="ECO:0007669"/>
    <property type="project" value="TreeGrafter"/>
</dbReference>
<sequence>MESLVVELQSGGRDGSERGLLWRLFRREDSKSSSADEVRFQRFVYQDIVPNRCATGLQDFPVMFDVQRFTPDGRFLIAVGSSRTDLLIYDVEKTSEEVYLTTPQDSPGRLGFRSFFPVEKRISLAPEGSKILDHCLCTESGRFGIFLTAREELLDDVHVCSVDFSTATVVDRFPLPEFERTDPIVHMLDNRIAVLSVTIQVVHILDVREDNGSLESVKTFGLARGYEDNFEIEQVRLREEKFRAQEQEASNFSLDSALHRDRRRESPVDPVRQSGSQQTTSGGGEGGEETAERPPEEARPPSSLSVLMQQALVATFRGQMREGESVSKILQTIETRSHWRIMSIQLLDDFTVLLLFGPIMLNPQGFFLVYSISKSAPLAVFKFASPELLRIYKRDPEIFERASSGCADAVPWIVSFKTAVYREDSLLRSLPAKAQKRNWSPYLDRSVFNYDITVLPTLDGSEIQTTPPRMRTMNRFHDFSSADSSRLLFRLRAHRMLNLFPGTEPSCLFHPHLPLILFGGFRASYLNSLQIYYRA</sequence>
<dbReference type="Proteomes" id="UP001157974">
    <property type="component" value="Unassembled WGS sequence"/>
</dbReference>
<gene>
    <name evidence="2" type="ORF">NDN08_004964</name>
</gene>
<evidence type="ECO:0008006" key="4">
    <source>
        <dbReference type="Google" id="ProtNLM"/>
    </source>
</evidence>
<dbReference type="SUPFAM" id="SSF82171">
    <property type="entry name" value="DPP6 N-terminal domain-like"/>
    <property type="match status" value="1"/>
</dbReference>
<comment type="caution">
    <text evidence="2">The sequence shown here is derived from an EMBL/GenBank/DDBJ whole genome shotgun (WGS) entry which is preliminary data.</text>
</comment>
<feature type="compositionally biased region" description="Basic and acidic residues" evidence="1">
    <location>
        <begin position="257"/>
        <end position="267"/>
    </location>
</feature>
<dbReference type="EMBL" id="JAMWBK010000012">
    <property type="protein sequence ID" value="KAJ8901104.1"/>
    <property type="molecule type" value="Genomic_DNA"/>
</dbReference>
<protein>
    <recommendedName>
        <fullName evidence="4">DDB1- and CUL4-associated factor 15 WD40 repeat-containing domain-containing protein</fullName>
    </recommendedName>
</protein>
<evidence type="ECO:0000313" key="2">
    <source>
        <dbReference type="EMBL" id="KAJ8901104.1"/>
    </source>
</evidence>
<dbReference type="PANTHER" id="PTHR13374:SF3">
    <property type="entry name" value="DET1 HOMOLOG"/>
    <property type="match status" value="1"/>
</dbReference>
<proteinExistence type="predicted"/>